<keyword evidence="2" id="KW-1185">Reference proteome</keyword>
<proteinExistence type="predicted"/>
<accession>A0A5K7XCJ2</accession>
<sequence>MQNVSHEPTPNMVAFYERRTREHIERVGRCLTLLAAATAYGDELCERARNHDASKFGPEERVPYIWLTEYHRRRRTEDPLQYPPGVAEQVERAVQHHLSVNRHHPEFHADPNEMTEVDLIEMVCDWTAMAQEFGQDGGSARGWADKTVGTRVMLNAEKRRFVYEVIELLDRQLAATR</sequence>
<protein>
    <submittedName>
        <fullName evidence="1">Uncharacterized protein</fullName>
    </submittedName>
</protein>
<dbReference type="InterPro" id="IPR043721">
    <property type="entry name" value="DUF5662"/>
</dbReference>
<organism evidence="1 2">
    <name type="scientific">Lacipirellula parvula</name>
    <dbReference type="NCBI Taxonomy" id="2650471"/>
    <lineage>
        <taxon>Bacteria</taxon>
        <taxon>Pseudomonadati</taxon>
        <taxon>Planctomycetota</taxon>
        <taxon>Planctomycetia</taxon>
        <taxon>Pirellulales</taxon>
        <taxon>Lacipirellulaceae</taxon>
        <taxon>Lacipirellula</taxon>
    </lineage>
</organism>
<evidence type="ECO:0000313" key="2">
    <source>
        <dbReference type="Proteomes" id="UP000326837"/>
    </source>
</evidence>
<dbReference type="AlphaFoldDB" id="A0A5K7XCJ2"/>
<reference evidence="2" key="1">
    <citation type="submission" date="2019-10" db="EMBL/GenBank/DDBJ databases">
        <title>Lacipirellula parvula gen. nov., sp. nov., representing a lineage of planctomycetes widespread in freshwater anoxic habitats, and description of the family Lacipirellulaceae.</title>
        <authorList>
            <person name="Dedysh S.N."/>
            <person name="Kulichevskaya I.S."/>
            <person name="Beletsky A.V."/>
            <person name="Rakitin A.L."/>
            <person name="Mardanov A.V."/>
            <person name="Ivanova A.A."/>
            <person name="Saltykova V.X."/>
            <person name="Rijpstra W.I.C."/>
            <person name="Sinninghe Damste J.S."/>
            <person name="Ravin N.V."/>
        </authorList>
    </citation>
    <scope>NUCLEOTIDE SEQUENCE [LARGE SCALE GENOMIC DNA]</scope>
    <source>
        <strain evidence="2">PX69</strain>
    </source>
</reference>
<gene>
    <name evidence="1" type="ORF">PLANPX_4116</name>
</gene>
<dbReference type="Proteomes" id="UP000326837">
    <property type="component" value="Chromosome"/>
</dbReference>
<name>A0A5K7XCJ2_9BACT</name>
<evidence type="ECO:0000313" key="1">
    <source>
        <dbReference type="EMBL" id="BBO34504.1"/>
    </source>
</evidence>
<dbReference type="EMBL" id="AP021861">
    <property type="protein sequence ID" value="BBO34504.1"/>
    <property type="molecule type" value="Genomic_DNA"/>
</dbReference>
<dbReference type="RefSeq" id="WP_198421760.1">
    <property type="nucleotide sequence ID" value="NZ_AP021861.1"/>
</dbReference>
<dbReference type="KEGG" id="lpav:PLANPX_4116"/>
<dbReference type="Pfam" id="PF18907">
    <property type="entry name" value="DUF5662"/>
    <property type="match status" value="1"/>
</dbReference>